<proteinExistence type="predicted"/>
<gene>
    <name evidence="1" type="ORF">RV14_GL000182</name>
</gene>
<evidence type="ECO:0000313" key="1">
    <source>
        <dbReference type="EMBL" id="OJG81655.1"/>
    </source>
</evidence>
<accession>A0A1L8WKX0</accession>
<dbReference type="OrthoDB" id="3251881at2"/>
<sequence length="328" mass="39388">MEQELKGKKILFIAWKFYDYPELITKELEKKGAKVDYYNALPSDSHLKMKLSTKFNGLRENYLNQILTKVAKERYDYFFVINPVLFPEKFIKKLTKELGDIPKIAYLWDSVATFSQVTSYFDYFDYLYSFDARDCQTYSKLNFLPLFYTDSDQNKKKDERYLFSFVGFGHSMRYSFVNQVKELCEQEQYTYYFKLYLPSMWHFYYYKYKTKTLASAKKNEFIYRQLSQKTVSEIAANSKIVLDLELANQSGLTMRTIETHGMKRKLITTNPEVKKYDFYHPTNICVVDRKKPVIPQTFIESDYQDLEEELYKKYQLATWLDQIFNGKR</sequence>
<reference evidence="1 2" key="1">
    <citation type="submission" date="2014-12" db="EMBL/GenBank/DDBJ databases">
        <title>Draft genome sequences of 29 type strains of Enterococci.</title>
        <authorList>
            <person name="Zhong Z."/>
            <person name="Sun Z."/>
            <person name="Liu W."/>
            <person name="Zhang W."/>
            <person name="Zhang H."/>
        </authorList>
    </citation>
    <scope>NUCLEOTIDE SEQUENCE [LARGE SCALE GENOMIC DNA]</scope>
    <source>
        <strain evidence="1 2">DSM 15687</strain>
    </source>
</reference>
<dbReference type="AlphaFoldDB" id="A0A1L8WKX0"/>
<comment type="caution">
    <text evidence="1">The sequence shown here is derived from an EMBL/GenBank/DDBJ whole genome shotgun (WGS) entry which is preliminary data.</text>
</comment>
<evidence type="ECO:0000313" key="2">
    <source>
        <dbReference type="Proteomes" id="UP000182152"/>
    </source>
</evidence>
<evidence type="ECO:0008006" key="3">
    <source>
        <dbReference type="Google" id="ProtNLM"/>
    </source>
</evidence>
<dbReference type="Proteomes" id="UP000182152">
    <property type="component" value="Unassembled WGS sequence"/>
</dbReference>
<dbReference type="STRING" id="150033.RV14_GL000182"/>
<dbReference type="EMBL" id="JXLB01000010">
    <property type="protein sequence ID" value="OJG81655.1"/>
    <property type="molecule type" value="Genomic_DNA"/>
</dbReference>
<protein>
    <recommendedName>
        <fullName evidence="3">Eps11J</fullName>
    </recommendedName>
</protein>
<keyword evidence="2" id="KW-1185">Reference proteome</keyword>
<name>A0A1L8WKX0_9ENTE</name>
<organism evidence="1 2">
    <name type="scientific">Enterococcus ratti</name>
    <dbReference type="NCBI Taxonomy" id="150033"/>
    <lineage>
        <taxon>Bacteria</taxon>
        <taxon>Bacillati</taxon>
        <taxon>Bacillota</taxon>
        <taxon>Bacilli</taxon>
        <taxon>Lactobacillales</taxon>
        <taxon>Enterococcaceae</taxon>
        <taxon>Enterococcus</taxon>
    </lineage>
</organism>